<evidence type="ECO:0000256" key="6">
    <source>
        <dbReference type="ARBA" id="ARBA00022763"/>
    </source>
</evidence>
<keyword evidence="5" id="KW-0677">Repeat</keyword>
<keyword evidence="18" id="KW-1185">Reference proteome</keyword>
<evidence type="ECO:0000256" key="4">
    <source>
        <dbReference type="ARBA" id="ARBA00022723"/>
    </source>
</evidence>
<feature type="region of interest" description="Disordered" evidence="14">
    <location>
        <begin position="324"/>
        <end position="352"/>
    </location>
</feature>
<dbReference type="GO" id="GO:0045944">
    <property type="term" value="P:positive regulation of transcription by RNA polymerase II"/>
    <property type="evidence" value="ECO:0007669"/>
    <property type="project" value="TreeGrafter"/>
</dbReference>
<dbReference type="SUPFAM" id="SSF52113">
    <property type="entry name" value="BRCT domain"/>
    <property type="match status" value="1"/>
</dbReference>
<reference evidence="19" key="1">
    <citation type="submission" date="2017-02" db="UniProtKB">
        <authorList>
            <consortium name="WormBaseParasite"/>
        </authorList>
    </citation>
    <scope>IDENTIFICATION</scope>
</reference>
<feature type="compositionally biased region" description="Basic and acidic residues" evidence="14">
    <location>
        <begin position="179"/>
        <end position="192"/>
    </location>
</feature>
<evidence type="ECO:0000313" key="19">
    <source>
        <dbReference type="WBParaSite" id="ASIM_0001441401-mRNA-1"/>
    </source>
</evidence>
<evidence type="ECO:0000313" key="18">
    <source>
        <dbReference type="Proteomes" id="UP000267096"/>
    </source>
</evidence>
<feature type="compositionally biased region" description="Basic and acidic residues" evidence="14">
    <location>
        <begin position="425"/>
        <end position="437"/>
    </location>
</feature>
<dbReference type="Proteomes" id="UP000267096">
    <property type="component" value="Unassembled WGS sequence"/>
</dbReference>
<dbReference type="WBParaSite" id="ASIM_0001441401-mRNA-1">
    <property type="protein sequence ID" value="ASIM_0001441401-mRNA-1"/>
    <property type="gene ID" value="ASIM_0001441401"/>
</dbReference>
<evidence type="ECO:0000256" key="5">
    <source>
        <dbReference type="ARBA" id="ARBA00022737"/>
    </source>
</evidence>
<keyword evidence="10" id="KW-0539">Nucleus</keyword>
<dbReference type="PANTHER" id="PTHR13763:SF0">
    <property type="entry name" value="BREAST CANCER TYPE 1 SUSCEPTIBILITY PROTEIN"/>
    <property type="match status" value="1"/>
</dbReference>
<evidence type="ECO:0000313" key="17">
    <source>
        <dbReference type="EMBL" id="VDK50713.1"/>
    </source>
</evidence>
<feature type="region of interest" description="Disordered" evidence="14">
    <location>
        <begin position="172"/>
        <end position="198"/>
    </location>
</feature>
<feature type="domain" description="BRCT" evidence="16">
    <location>
        <begin position="848"/>
        <end position="937"/>
    </location>
</feature>
<evidence type="ECO:0000256" key="11">
    <source>
        <dbReference type="ARBA" id="ARBA00023306"/>
    </source>
</evidence>
<evidence type="ECO:0000256" key="9">
    <source>
        <dbReference type="ARBA" id="ARBA00023204"/>
    </source>
</evidence>
<evidence type="ECO:0000256" key="1">
    <source>
        <dbReference type="ARBA" id="ARBA00004123"/>
    </source>
</evidence>
<evidence type="ECO:0000256" key="10">
    <source>
        <dbReference type="ARBA" id="ARBA00023242"/>
    </source>
</evidence>
<dbReference type="GO" id="GO:0000724">
    <property type="term" value="P:double-strand break repair via homologous recombination"/>
    <property type="evidence" value="ECO:0007669"/>
    <property type="project" value="TreeGrafter"/>
</dbReference>
<dbReference type="InterPro" id="IPR013083">
    <property type="entry name" value="Znf_RING/FYVE/PHD"/>
</dbReference>
<evidence type="ECO:0000256" key="12">
    <source>
        <dbReference type="ARBA" id="ARBA00031556"/>
    </source>
</evidence>
<dbReference type="GO" id="GO:0031436">
    <property type="term" value="C:BRCA1-BARD1 complex"/>
    <property type="evidence" value="ECO:0007669"/>
    <property type="project" value="TreeGrafter"/>
</dbReference>
<dbReference type="InterPro" id="IPR001357">
    <property type="entry name" value="BRCT_dom"/>
</dbReference>
<dbReference type="InterPro" id="IPR031099">
    <property type="entry name" value="BRCA1-associated"/>
</dbReference>
<evidence type="ECO:0000256" key="13">
    <source>
        <dbReference type="PROSITE-ProRule" id="PRU00175"/>
    </source>
</evidence>
<dbReference type="OrthoDB" id="654191at2759"/>
<feature type="domain" description="BRCT" evidence="16">
    <location>
        <begin position="956"/>
        <end position="1057"/>
    </location>
</feature>
<dbReference type="InterPro" id="IPR017907">
    <property type="entry name" value="Znf_RING_CS"/>
</dbReference>
<gene>
    <name evidence="17" type="ORF">ASIM_LOCUS13841</name>
</gene>
<dbReference type="PROSITE" id="PS50172">
    <property type="entry name" value="BRCT"/>
    <property type="match status" value="2"/>
</dbReference>
<feature type="compositionally biased region" description="Polar residues" evidence="14">
    <location>
        <begin position="233"/>
        <end position="277"/>
    </location>
</feature>
<dbReference type="GO" id="GO:0004842">
    <property type="term" value="F:ubiquitin-protein transferase activity"/>
    <property type="evidence" value="ECO:0007669"/>
    <property type="project" value="TreeGrafter"/>
</dbReference>
<keyword evidence="9" id="KW-0234">DNA repair</keyword>
<dbReference type="PROSITE" id="PS00518">
    <property type="entry name" value="ZF_RING_1"/>
    <property type="match status" value="1"/>
</dbReference>
<dbReference type="SUPFAM" id="SSF57850">
    <property type="entry name" value="RING/U-box"/>
    <property type="match status" value="1"/>
</dbReference>
<feature type="region of interest" description="Disordered" evidence="14">
    <location>
        <begin position="425"/>
        <end position="480"/>
    </location>
</feature>
<proteinExistence type="predicted"/>
<dbReference type="Gene3D" id="3.30.40.10">
    <property type="entry name" value="Zinc/RING finger domain, C3HC4 (zinc finger)"/>
    <property type="match status" value="1"/>
</dbReference>
<accession>A0A0M3K0R5</accession>
<dbReference type="InterPro" id="IPR036420">
    <property type="entry name" value="BRCT_dom_sf"/>
</dbReference>
<protein>
    <recommendedName>
        <fullName evidence="12">RING-type E3 ubiquitin transferase BRCA1</fullName>
    </recommendedName>
</protein>
<feature type="compositionally biased region" description="Basic and acidic residues" evidence="14">
    <location>
        <begin position="756"/>
        <end position="767"/>
    </location>
</feature>
<dbReference type="PROSITE" id="PS50089">
    <property type="entry name" value="ZF_RING_2"/>
    <property type="match status" value="1"/>
</dbReference>
<dbReference type="Gene3D" id="3.40.50.10190">
    <property type="entry name" value="BRCT domain"/>
    <property type="match status" value="2"/>
</dbReference>
<keyword evidence="11" id="KW-0131">Cell cycle</keyword>
<feature type="compositionally biased region" description="Low complexity" evidence="14">
    <location>
        <begin position="780"/>
        <end position="790"/>
    </location>
</feature>
<keyword evidence="6" id="KW-0227">DNA damage</keyword>
<comment type="subcellular location">
    <subcellularLocation>
        <location evidence="2">Chromosome</location>
    </subcellularLocation>
    <subcellularLocation>
        <location evidence="1">Nucleus</location>
    </subcellularLocation>
</comment>
<evidence type="ECO:0000256" key="14">
    <source>
        <dbReference type="SAM" id="MobiDB-lite"/>
    </source>
</evidence>
<dbReference type="AlphaFoldDB" id="A0A0M3K0R5"/>
<keyword evidence="3" id="KW-0158">Chromosome</keyword>
<keyword evidence="4" id="KW-0479">Metal-binding</keyword>
<keyword evidence="8" id="KW-0862">Zinc</keyword>
<dbReference type="GO" id="GO:0005694">
    <property type="term" value="C:chromosome"/>
    <property type="evidence" value="ECO:0007669"/>
    <property type="project" value="UniProtKB-SubCell"/>
</dbReference>
<feature type="domain" description="RING-type" evidence="15">
    <location>
        <begin position="32"/>
        <end position="72"/>
    </location>
</feature>
<dbReference type="SMART" id="SM00184">
    <property type="entry name" value="RING"/>
    <property type="match status" value="1"/>
</dbReference>
<dbReference type="Pfam" id="PF00097">
    <property type="entry name" value="zf-C3HC4"/>
    <property type="match status" value="1"/>
</dbReference>
<organism evidence="19">
    <name type="scientific">Anisakis simplex</name>
    <name type="common">Herring worm</name>
    <dbReference type="NCBI Taxonomy" id="6269"/>
    <lineage>
        <taxon>Eukaryota</taxon>
        <taxon>Metazoa</taxon>
        <taxon>Ecdysozoa</taxon>
        <taxon>Nematoda</taxon>
        <taxon>Chromadorea</taxon>
        <taxon>Rhabditida</taxon>
        <taxon>Spirurina</taxon>
        <taxon>Ascaridomorpha</taxon>
        <taxon>Ascaridoidea</taxon>
        <taxon>Anisakidae</taxon>
        <taxon>Anisakis</taxon>
        <taxon>Anisakis simplex complex</taxon>
    </lineage>
</organism>
<sequence>MTNSEMDISLKMAGPIKMLMDDLMNMKLILRCGICCSTLRDPVVTTCCHAFCKECLHQCIDKLKTLKCPVCNQRLNRRNCGDCPQLNDILDRYLKFARAYKRDCLGIRLPKEAEFIESQLVNTQNTVTSTVARLPLRSTTNTVISNSKEQPSSSKQPSVYFPLKRSFDDVRVSNGSQRTESEPPEQKQRRLCESSQLNGNIPRTAPIVILRKTLKSAFRSSLSKPTNLSTILESSTDSSATPSDVQTHANESMQQAQQISDRSSQISESLNEPSKQLSRADCAAVSLSPQESSLSKTCTTTTEALTDQRANNVVVVVVSGKSLDQNLPESDANNNANTTEGVPIAPPSSSLECGWSDAADRDVDMVTGSDAISTTLKNLESDVAIGTVENQYGKMDGIETSDKNIQQQINSLQISQDFHNATDDHISKQEQLRKEHSSQQLKAVPTEGCRSNNDPNIMRSDALHGTDRSNDNVEESRNANKQNRDVCLQVLLPTARRNVKIQVKRRCKDHFTQTDSGSFMADAVPVVDLDHAYVLHKAAAPNHVSSQTPSIRQVNVGTQVEQSAVDVRVSEVSTQTEGGGECERKSMDIQTDFCGIDRIRIVDKGDKADSETGSTKRLSVDCYVQTTATTTAPNLDRFKSDASEAVSKLELMVTLAETRVQALLACLPWIPTFLGMSYDNFCERFDCDDLTEIDHQRLENNAERIDTNDDECRSVVDESEVATHKYVRVGDVDQTEPMATHSQQTENNPVDDETNCGDHRERLEQSKVENCTQRSATKHSQSQVYSSSESMTIDNSGTLANNSLLWSSQQPSVSIASKINTFISNCKEVVTNSLQTCPMASSSSCVAIKFMVSGLKQTSEAEQVKSFLKMFPTSCLSHEMTRDCTHLVIYNTEDRLCKSRSLKYAYAIANRCIIVTHQWIVDSVQQKELQSIDGYEVEGDLQVNRCSRAARRSRQGDADLFNGFTFYLPVPYFRFSKIVTKDRLQEIIEMMSGKCVDHLWDLPSSSKRAFIIFAPGSSSVSAARKFELDKGVEVLRADWILDSVCEYRVLLDNTQIYRVALPIGQ</sequence>
<dbReference type="GO" id="GO:0070531">
    <property type="term" value="C:BRCA1-A complex"/>
    <property type="evidence" value="ECO:0007669"/>
    <property type="project" value="TreeGrafter"/>
</dbReference>
<feature type="compositionally biased region" description="Polar residues" evidence="14">
    <location>
        <begin position="768"/>
        <end position="779"/>
    </location>
</feature>
<reference evidence="17 18" key="2">
    <citation type="submission" date="2018-11" db="EMBL/GenBank/DDBJ databases">
        <authorList>
            <consortium name="Pathogen Informatics"/>
        </authorList>
    </citation>
    <scope>NUCLEOTIDE SEQUENCE [LARGE SCALE GENOMIC DNA]</scope>
</reference>
<feature type="compositionally biased region" description="Basic and acidic residues" evidence="14">
    <location>
        <begin position="461"/>
        <end position="480"/>
    </location>
</feature>
<dbReference type="Pfam" id="PF00533">
    <property type="entry name" value="BRCT"/>
    <property type="match status" value="1"/>
</dbReference>
<dbReference type="InterPro" id="IPR001841">
    <property type="entry name" value="Znf_RING"/>
</dbReference>
<dbReference type="PANTHER" id="PTHR13763">
    <property type="entry name" value="BREAST CANCER TYPE 1 SUSCEPTIBILITY PROTEIN BRCA1"/>
    <property type="match status" value="1"/>
</dbReference>
<dbReference type="GO" id="GO:0008270">
    <property type="term" value="F:zinc ion binding"/>
    <property type="evidence" value="ECO:0007669"/>
    <property type="project" value="UniProtKB-KW"/>
</dbReference>
<dbReference type="InterPro" id="IPR018957">
    <property type="entry name" value="Znf_C3HC4_RING-type"/>
</dbReference>
<dbReference type="SMART" id="SM00292">
    <property type="entry name" value="BRCT"/>
    <property type="match status" value="2"/>
</dbReference>
<evidence type="ECO:0000259" key="15">
    <source>
        <dbReference type="PROSITE" id="PS50089"/>
    </source>
</evidence>
<evidence type="ECO:0000259" key="16">
    <source>
        <dbReference type="PROSITE" id="PS50172"/>
    </source>
</evidence>
<feature type="region of interest" description="Disordered" evidence="14">
    <location>
        <begin position="730"/>
        <end position="791"/>
    </location>
</feature>
<feature type="compositionally biased region" description="Polar residues" evidence="14">
    <location>
        <begin position="324"/>
        <end position="340"/>
    </location>
</feature>
<feature type="region of interest" description="Disordered" evidence="14">
    <location>
        <begin position="233"/>
        <end position="283"/>
    </location>
</feature>
<keyword evidence="7 13" id="KW-0863">Zinc-finger</keyword>
<evidence type="ECO:0000256" key="7">
    <source>
        <dbReference type="ARBA" id="ARBA00022771"/>
    </source>
</evidence>
<evidence type="ECO:0000256" key="2">
    <source>
        <dbReference type="ARBA" id="ARBA00004286"/>
    </source>
</evidence>
<dbReference type="EMBL" id="UYRR01031519">
    <property type="protein sequence ID" value="VDK50713.1"/>
    <property type="molecule type" value="Genomic_DNA"/>
</dbReference>
<evidence type="ECO:0000256" key="8">
    <source>
        <dbReference type="ARBA" id="ARBA00022833"/>
    </source>
</evidence>
<name>A0A0M3K0R5_ANISI</name>
<evidence type="ECO:0000256" key="3">
    <source>
        <dbReference type="ARBA" id="ARBA00022454"/>
    </source>
</evidence>